<dbReference type="PANTHER" id="PTHR23040:SF2">
    <property type="entry name" value="OUTER DYNEIN ARM-DOCKING COMPLEX SUBUNIT 4"/>
    <property type="match status" value="1"/>
</dbReference>
<evidence type="ECO:0000256" key="1">
    <source>
        <dbReference type="ARBA" id="ARBA00004430"/>
    </source>
</evidence>
<organism evidence="4 5">
    <name type="scientific">Boothiomyces macroporosus</name>
    <dbReference type="NCBI Taxonomy" id="261099"/>
    <lineage>
        <taxon>Eukaryota</taxon>
        <taxon>Fungi</taxon>
        <taxon>Fungi incertae sedis</taxon>
        <taxon>Chytridiomycota</taxon>
        <taxon>Chytridiomycota incertae sedis</taxon>
        <taxon>Chytridiomycetes</taxon>
        <taxon>Rhizophydiales</taxon>
        <taxon>Terramycetaceae</taxon>
        <taxon>Boothiomyces</taxon>
    </lineage>
</organism>
<evidence type="ECO:0000313" key="5">
    <source>
        <dbReference type="Proteomes" id="UP001210925"/>
    </source>
</evidence>
<keyword evidence="5" id="KW-1185">Reference proteome</keyword>
<dbReference type="Gene3D" id="1.25.40.10">
    <property type="entry name" value="Tetratricopeptide repeat domain"/>
    <property type="match status" value="1"/>
</dbReference>
<dbReference type="InterPro" id="IPR011990">
    <property type="entry name" value="TPR-like_helical_dom_sf"/>
</dbReference>
<dbReference type="GO" id="GO:0005930">
    <property type="term" value="C:axoneme"/>
    <property type="evidence" value="ECO:0007669"/>
    <property type="project" value="UniProtKB-SubCell"/>
</dbReference>
<evidence type="ECO:0000313" key="4">
    <source>
        <dbReference type="EMBL" id="KAJ3258299.1"/>
    </source>
</evidence>
<name>A0AAD5UL89_9FUNG</name>
<reference evidence="4" key="1">
    <citation type="submission" date="2020-05" db="EMBL/GenBank/DDBJ databases">
        <title>Phylogenomic resolution of chytrid fungi.</title>
        <authorList>
            <person name="Stajich J.E."/>
            <person name="Amses K."/>
            <person name="Simmons R."/>
            <person name="Seto K."/>
            <person name="Myers J."/>
            <person name="Bonds A."/>
            <person name="Quandt C.A."/>
            <person name="Barry K."/>
            <person name="Liu P."/>
            <person name="Grigoriev I."/>
            <person name="Longcore J.E."/>
            <person name="James T.Y."/>
        </authorList>
    </citation>
    <scope>NUCLEOTIDE SEQUENCE</scope>
    <source>
        <strain evidence="4">PLAUS21</strain>
    </source>
</reference>
<dbReference type="AlphaFoldDB" id="A0AAD5UL89"/>
<gene>
    <name evidence="4" type="primary">TTC25_2</name>
    <name evidence="4" type="ORF">HK103_003780</name>
</gene>
<sequence length="296" mass="33697">MKQHDESVQGDSDDENGASKAVLWTSAIAEADIFLRQSNYQRAEELYTYALSLQENDPHVLICRSRCKALNGDARGAERDADKVLQQDPKNAKALLCKADALFTSGDFEMSMVWYARGHQYRPDVPEFESGVNRCKIAIQKAMGEFDVEKLKKFSLVRKSLDAKDWEEKASANDSHAKREVSIVKQRHVVETLDSNLLEELFDDYMFLREMEKDKIIAESELSEVVTNALDFLDGRIEFWRARNPKGLHDTTVVDDVVKSNRYIASKARANSLRSNIKSETKVLPKIRNSTTTKVK</sequence>
<evidence type="ECO:0000256" key="3">
    <source>
        <dbReference type="ARBA" id="ARBA00034143"/>
    </source>
</evidence>
<dbReference type="PANTHER" id="PTHR23040">
    <property type="match status" value="1"/>
</dbReference>
<dbReference type="EMBL" id="JADGKB010000029">
    <property type="protein sequence ID" value="KAJ3258299.1"/>
    <property type="molecule type" value="Genomic_DNA"/>
</dbReference>
<protein>
    <recommendedName>
        <fullName evidence="2">Outer dynein arm-docking complex subunit 4</fullName>
    </recommendedName>
    <alternativeName>
        <fullName evidence="3">Tetratricopeptide repeat protein 25</fullName>
    </alternativeName>
</protein>
<comment type="subcellular location">
    <subcellularLocation>
        <location evidence="1">Cytoplasm</location>
        <location evidence="1">Cytoskeleton</location>
        <location evidence="1">Cilium axoneme</location>
    </subcellularLocation>
</comment>
<evidence type="ECO:0000256" key="2">
    <source>
        <dbReference type="ARBA" id="ARBA00034139"/>
    </source>
</evidence>
<dbReference type="Proteomes" id="UP001210925">
    <property type="component" value="Unassembled WGS sequence"/>
</dbReference>
<dbReference type="SUPFAM" id="SSF48452">
    <property type="entry name" value="TPR-like"/>
    <property type="match status" value="1"/>
</dbReference>
<dbReference type="InterPro" id="IPR040111">
    <property type="entry name" value="ODAD4"/>
</dbReference>
<proteinExistence type="predicted"/>
<accession>A0AAD5UL89</accession>
<dbReference type="InterPro" id="IPR019734">
    <property type="entry name" value="TPR_rpt"/>
</dbReference>
<comment type="caution">
    <text evidence="4">The sequence shown here is derived from an EMBL/GenBank/DDBJ whole genome shotgun (WGS) entry which is preliminary data.</text>
</comment>
<dbReference type="SMART" id="SM00028">
    <property type="entry name" value="TPR"/>
    <property type="match status" value="3"/>
</dbReference>